<keyword evidence="12" id="KW-1185">Reference proteome</keyword>
<dbReference type="AlphaFoldDB" id="A0A316TCN5"/>
<evidence type="ECO:0000256" key="9">
    <source>
        <dbReference type="RuleBase" id="RU363032"/>
    </source>
</evidence>
<evidence type="ECO:0000313" key="12">
    <source>
        <dbReference type="Proteomes" id="UP000245507"/>
    </source>
</evidence>
<feature type="transmembrane region" description="Helical" evidence="9">
    <location>
        <begin position="53"/>
        <end position="74"/>
    </location>
</feature>
<dbReference type="PANTHER" id="PTHR30614:SF37">
    <property type="entry name" value="AMINO-ACID ABC TRANSPORTER PERMEASE PROTEIN YHDX-RELATED"/>
    <property type="match status" value="1"/>
</dbReference>
<keyword evidence="5 9" id="KW-0812">Transmembrane</keyword>
<dbReference type="Pfam" id="PF00528">
    <property type="entry name" value="BPD_transp_1"/>
    <property type="match status" value="1"/>
</dbReference>
<evidence type="ECO:0000256" key="5">
    <source>
        <dbReference type="ARBA" id="ARBA00022692"/>
    </source>
</evidence>
<name>A0A316TCN5_9ACTN</name>
<dbReference type="Proteomes" id="UP000245507">
    <property type="component" value="Unassembled WGS sequence"/>
</dbReference>
<dbReference type="EMBL" id="QGDD01000010">
    <property type="protein sequence ID" value="PWN01271.1"/>
    <property type="molecule type" value="Genomic_DNA"/>
</dbReference>
<dbReference type="PROSITE" id="PS50928">
    <property type="entry name" value="ABC_TM1"/>
    <property type="match status" value="1"/>
</dbReference>
<keyword evidence="7 9" id="KW-1133">Transmembrane helix</keyword>
<feature type="transmembrane region" description="Helical" evidence="9">
    <location>
        <begin position="95"/>
        <end position="116"/>
    </location>
</feature>
<evidence type="ECO:0000256" key="3">
    <source>
        <dbReference type="ARBA" id="ARBA00022448"/>
    </source>
</evidence>
<dbReference type="InterPro" id="IPR043429">
    <property type="entry name" value="ArtM/GltK/GlnP/TcyL/YhdX-like"/>
</dbReference>
<dbReference type="PANTHER" id="PTHR30614">
    <property type="entry name" value="MEMBRANE COMPONENT OF AMINO ACID ABC TRANSPORTER"/>
    <property type="match status" value="1"/>
</dbReference>
<reference evidence="11 12" key="1">
    <citation type="submission" date="2018-05" db="EMBL/GenBank/DDBJ databases">
        <title>Nocardioides silvaticus genome.</title>
        <authorList>
            <person name="Li C."/>
            <person name="Wang G."/>
        </authorList>
    </citation>
    <scope>NUCLEOTIDE SEQUENCE [LARGE SCALE GENOMIC DNA]</scope>
    <source>
        <strain evidence="11 12">CCTCC AB 2018079</strain>
    </source>
</reference>
<dbReference type="InterPro" id="IPR000515">
    <property type="entry name" value="MetI-like"/>
</dbReference>
<keyword evidence="3 9" id="KW-0813">Transport</keyword>
<keyword evidence="8 9" id="KW-0472">Membrane</keyword>
<proteinExistence type="inferred from homology"/>
<organism evidence="11 12">
    <name type="scientific">Nocardioides silvaticus</name>
    <dbReference type="NCBI Taxonomy" id="2201891"/>
    <lineage>
        <taxon>Bacteria</taxon>
        <taxon>Bacillati</taxon>
        <taxon>Actinomycetota</taxon>
        <taxon>Actinomycetes</taxon>
        <taxon>Propionibacteriales</taxon>
        <taxon>Nocardioidaceae</taxon>
        <taxon>Nocardioides</taxon>
    </lineage>
</organism>
<keyword evidence="6" id="KW-0029">Amino-acid transport</keyword>
<gene>
    <name evidence="11" type="ORF">DJ010_19095</name>
</gene>
<keyword evidence="4" id="KW-1003">Cell membrane</keyword>
<comment type="subcellular location">
    <subcellularLocation>
        <location evidence="1 9">Cell membrane</location>
        <topology evidence="1 9">Multi-pass membrane protein</topology>
    </subcellularLocation>
</comment>
<dbReference type="Gene3D" id="1.10.3720.10">
    <property type="entry name" value="MetI-like"/>
    <property type="match status" value="1"/>
</dbReference>
<evidence type="ECO:0000256" key="6">
    <source>
        <dbReference type="ARBA" id="ARBA00022970"/>
    </source>
</evidence>
<evidence type="ECO:0000256" key="4">
    <source>
        <dbReference type="ARBA" id="ARBA00022475"/>
    </source>
</evidence>
<dbReference type="NCBIfam" id="TIGR01726">
    <property type="entry name" value="HEQRo_perm_3TM"/>
    <property type="match status" value="1"/>
</dbReference>
<evidence type="ECO:0000256" key="1">
    <source>
        <dbReference type="ARBA" id="ARBA00004651"/>
    </source>
</evidence>
<evidence type="ECO:0000313" key="11">
    <source>
        <dbReference type="EMBL" id="PWN01271.1"/>
    </source>
</evidence>
<sequence length="231" mass="25184">MELFWEHREAIALAFAYTVLLFLFAGIGSMVLGTVLAAMRVGPIPVLRWAGTLYVHLVRNTPLVIVIIFFRIAAPKIDLKFNFVDVVIPTGVGDVRLNNIFTACVVGLTIYTAAFVCEALRSGVNAVPLGQAEAARAIGLPFSGVMTQVVLPQAFRATIPPLANVQIALLKNTTVAGALGVAEAFVRMRLLIKNNPAELWTLFIGFALIFVILVEVLSFISHRLERRVRVS</sequence>
<feature type="transmembrane region" description="Helical" evidence="9">
    <location>
        <begin position="199"/>
        <end position="220"/>
    </location>
</feature>
<dbReference type="CDD" id="cd06261">
    <property type="entry name" value="TM_PBP2"/>
    <property type="match status" value="1"/>
</dbReference>
<dbReference type="GO" id="GO:0043190">
    <property type="term" value="C:ATP-binding cassette (ABC) transporter complex"/>
    <property type="evidence" value="ECO:0007669"/>
    <property type="project" value="InterPro"/>
</dbReference>
<evidence type="ECO:0000259" key="10">
    <source>
        <dbReference type="PROSITE" id="PS50928"/>
    </source>
</evidence>
<evidence type="ECO:0000256" key="2">
    <source>
        <dbReference type="ARBA" id="ARBA00010072"/>
    </source>
</evidence>
<dbReference type="InterPro" id="IPR035906">
    <property type="entry name" value="MetI-like_sf"/>
</dbReference>
<comment type="similarity">
    <text evidence="2">Belongs to the binding-protein-dependent transport system permease family. HisMQ subfamily.</text>
</comment>
<feature type="domain" description="ABC transmembrane type-1" evidence="10">
    <location>
        <begin position="15"/>
        <end position="221"/>
    </location>
</feature>
<dbReference type="GO" id="GO:0022857">
    <property type="term" value="F:transmembrane transporter activity"/>
    <property type="evidence" value="ECO:0007669"/>
    <property type="project" value="InterPro"/>
</dbReference>
<accession>A0A316TCN5</accession>
<dbReference type="InterPro" id="IPR010065">
    <property type="entry name" value="AA_ABC_transptr_permease_3TM"/>
</dbReference>
<dbReference type="GO" id="GO:0006865">
    <property type="term" value="P:amino acid transport"/>
    <property type="evidence" value="ECO:0007669"/>
    <property type="project" value="UniProtKB-KW"/>
</dbReference>
<dbReference type="OrthoDB" id="3181282at2"/>
<protein>
    <submittedName>
        <fullName evidence="11">Glutamate ABC transporter permease</fullName>
    </submittedName>
</protein>
<comment type="caution">
    <text evidence="11">The sequence shown here is derived from an EMBL/GenBank/DDBJ whole genome shotgun (WGS) entry which is preliminary data.</text>
</comment>
<feature type="transmembrane region" description="Helical" evidence="9">
    <location>
        <begin position="12"/>
        <end position="41"/>
    </location>
</feature>
<evidence type="ECO:0000256" key="8">
    <source>
        <dbReference type="ARBA" id="ARBA00023136"/>
    </source>
</evidence>
<dbReference type="RefSeq" id="WP_109696762.1">
    <property type="nucleotide sequence ID" value="NZ_QGDD01000010.1"/>
</dbReference>
<dbReference type="SUPFAM" id="SSF161098">
    <property type="entry name" value="MetI-like"/>
    <property type="match status" value="1"/>
</dbReference>
<evidence type="ECO:0000256" key="7">
    <source>
        <dbReference type="ARBA" id="ARBA00022989"/>
    </source>
</evidence>